<dbReference type="FunFam" id="1.20.120.1080:FF:000002">
    <property type="entry name" value="Putative ATP-dependent RNA helicase DHX36"/>
    <property type="match status" value="1"/>
</dbReference>
<evidence type="ECO:0000313" key="11">
    <source>
        <dbReference type="Proteomes" id="UP000310158"/>
    </source>
</evidence>
<dbReference type="Pfam" id="PF00270">
    <property type="entry name" value="DEAD"/>
    <property type="match status" value="1"/>
</dbReference>
<dbReference type="InterPro" id="IPR056328">
    <property type="entry name" value="DSRM_DHX29"/>
</dbReference>
<protein>
    <recommendedName>
        <fullName evidence="12">P-loop containing nucleoside triphosphate hydrolase protein</fullName>
    </recommendedName>
</protein>
<dbReference type="Pfam" id="PF07717">
    <property type="entry name" value="OB_NTP_bind"/>
    <property type="match status" value="1"/>
</dbReference>
<feature type="compositionally biased region" description="Low complexity" evidence="7">
    <location>
        <begin position="9"/>
        <end position="20"/>
    </location>
</feature>
<dbReference type="Gene3D" id="1.20.120.1080">
    <property type="match status" value="1"/>
</dbReference>
<name>A0A4S4LVQ5_9AGAM</name>
<dbReference type="Proteomes" id="UP000310158">
    <property type="component" value="Unassembled WGS sequence"/>
</dbReference>
<evidence type="ECO:0000256" key="4">
    <source>
        <dbReference type="ARBA" id="ARBA00022840"/>
    </source>
</evidence>
<evidence type="ECO:0000256" key="1">
    <source>
        <dbReference type="ARBA" id="ARBA00022741"/>
    </source>
</evidence>
<dbReference type="GO" id="GO:0005524">
    <property type="term" value="F:ATP binding"/>
    <property type="evidence" value="ECO:0007669"/>
    <property type="project" value="UniProtKB-KW"/>
</dbReference>
<feature type="region of interest" description="Disordered" evidence="7">
    <location>
        <begin position="1"/>
        <end position="26"/>
    </location>
</feature>
<dbReference type="GO" id="GO:0016787">
    <property type="term" value="F:hydrolase activity"/>
    <property type="evidence" value="ECO:0007669"/>
    <property type="project" value="UniProtKB-KW"/>
</dbReference>
<dbReference type="EMBL" id="SGPL01000148">
    <property type="protein sequence ID" value="THH16634.1"/>
    <property type="molecule type" value="Genomic_DNA"/>
</dbReference>
<dbReference type="GO" id="GO:0004386">
    <property type="term" value="F:helicase activity"/>
    <property type="evidence" value="ECO:0007669"/>
    <property type="project" value="UniProtKB-KW"/>
</dbReference>
<dbReference type="PANTHER" id="PTHR18934:SF267">
    <property type="entry name" value="ATP-DEPENDENT RNA HELICASE YLR419W-RELATED"/>
    <property type="match status" value="1"/>
</dbReference>
<evidence type="ECO:0000256" key="6">
    <source>
        <dbReference type="ARBA" id="ARBA00060772"/>
    </source>
</evidence>
<dbReference type="InterPro" id="IPR001650">
    <property type="entry name" value="Helicase_C-like"/>
</dbReference>
<dbReference type="PROSITE" id="PS51194">
    <property type="entry name" value="HELICASE_CTER"/>
    <property type="match status" value="1"/>
</dbReference>
<dbReference type="InterPro" id="IPR007502">
    <property type="entry name" value="Helicase-assoc_dom"/>
</dbReference>
<feature type="compositionally biased region" description="Basic and acidic residues" evidence="7">
    <location>
        <begin position="147"/>
        <end position="156"/>
    </location>
</feature>
<evidence type="ECO:0000259" key="8">
    <source>
        <dbReference type="PROSITE" id="PS51192"/>
    </source>
</evidence>
<dbReference type="SMART" id="SM00847">
    <property type="entry name" value="HA2"/>
    <property type="match status" value="1"/>
</dbReference>
<feature type="region of interest" description="Disordered" evidence="7">
    <location>
        <begin position="147"/>
        <end position="170"/>
    </location>
</feature>
<gene>
    <name evidence="10" type="ORF">EW146_g4030</name>
</gene>
<keyword evidence="2" id="KW-0378">Hydrolase</keyword>
<organism evidence="10 11">
    <name type="scientific">Bondarzewia mesenterica</name>
    <dbReference type="NCBI Taxonomy" id="1095465"/>
    <lineage>
        <taxon>Eukaryota</taxon>
        <taxon>Fungi</taxon>
        <taxon>Dikarya</taxon>
        <taxon>Basidiomycota</taxon>
        <taxon>Agaricomycotina</taxon>
        <taxon>Agaricomycetes</taxon>
        <taxon>Russulales</taxon>
        <taxon>Bondarzewiaceae</taxon>
        <taxon>Bondarzewia</taxon>
    </lineage>
</organism>
<keyword evidence="3" id="KW-0347">Helicase</keyword>
<keyword evidence="5" id="KW-0694">RNA-binding</keyword>
<feature type="region of interest" description="Disordered" evidence="7">
    <location>
        <begin position="488"/>
        <end position="512"/>
    </location>
</feature>
<dbReference type="InterPro" id="IPR027417">
    <property type="entry name" value="P-loop_NTPase"/>
</dbReference>
<dbReference type="InterPro" id="IPR048333">
    <property type="entry name" value="HA2_WH"/>
</dbReference>
<comment type="caution">
    <text evidence="10">The sequence shown here is derived from an EMBL/GenBank/DDBJ whole genome shotgun (WGS) entry which is preliminary data.</text>
</comment>
<feature type="compositionally biased region" description="Polar residues" evidence="7">
    <location>
        <begin position="157"/>
        <end position="170"/>
    </location>
</feature>
<dbReference type="InterPro" id="IPR011545">
    <property type="entry name" value="DEAD/DEAH_box_helicase_dom"/>
</dbReference>
<dbReference type="SMART" id="SM00487">
    <property type="entry name" value="DEXDc"/>
    <property type="match status" value="1"/>
</dbReference>
<comment type="similarity">
    <text evidence="6">Belongs to the DExH box helicase family.</text>
</comment>
<dbReference type="CDD" id="cd17917">
    <property type="entry name" value="DEXHc_RHA-like"/>
    <property type="match status" value="1"/>
</dbReference>
<dbReference type="PROSITE" id="PS51192">
    <property type="entry name" value="HELICASE_ATP_BIND_1"/>
    <property type="match status" value="1"/>
</dbReference>
<proteinExistence type="inferred from homology"/>
<keyword evidence="4" id="KW-0067">ATP-binding</keyword>
<dbReference type="FunFam" id="3.40.50.300:FF:000526">
    <property type="entry name" value="DExH-box ATP-dependent RNA helicase DExH3"/>
    <property type="match status" value="1"/>
</dbReference>
<evidence type="ECO:0008006" key="12">
    <source>
        <dbReference type="Google" id="ProtNLM"/>
    </source>
</evidence>
<sequence length="1359" mass="150562">MPPRKGIVKSGNAGNSSKSSMPGPGVKKMAGKNLLLILDRGRRAGLLSSLSVGSCRKKGTGQERESVRLEPHPPYVLPTSLEARHWGATYALYRFCNGIQLNRVLPPGPREYWNELAAEHKKAEEHQKWMYEADPFAARKAVEERQAKAVARREESQQGQVSKSTKAPKVSNQFANAPEVKMAAELRELVEGAIKKAIALYPEAKDIVPSVLAEEDAPGLLQQLGHLGFKPAQCRTAIDFLSQPSTLTSNLLRSAPLEACIEYLVLHIPECDLPQRFLPTANSSNSFITATHGGKDDLKKRWVEERAIKQGGWPAHVVRDCTEDARLVDDWALLVAALNKRLVGEDWHTVFKHALNDHQDDRISVEEAEAIGASYEDDTTLVMSLFVAPIKVHFVIPSTYTYNKDSHPPPMYLTSNSVPAYVRLHLLAKLLEAFKQGAIVDSGAGICLGAMQVLEEQWGLVEDHGPPDISLVLQHLIPRVSDLDSLEDTPSPYVSDAPQVIPRKKGGQRRKDVRTDAQILEEYKAMLQRDRFVALAAVRGKLPAFSSKDEFLALLQKSRVVVVVGETGSGKTTQLPQFILDSLILSGKGSKANILVTQPRRISAISVAARVSAERLDDGSVGYTIRGENKRTEKTKLLFCTTGVVLRRLSSGDRLKDVTHVVVDEVHERSVDGDFLLLELKELLSNHPTLKIILMSATINQETFVKYYDDAPLLTIPGFTHPVTDKYLEDILPVISYRPPLSRPGRKEDDEEQRTVRNKYISDGLDEQTAIAIQTISRSDHLDYQLIVAVVNYIIPTAQERGGILIFLQGVQEIRQCIEMLRSALSKSNTVIFPLHANLSSDEQRAVFAPTSKWKIVVATNVAETSITIDDIIYVVDAGKVKETQYDTESGLTKLVETWVTRAAARQRRGRAGRTRPGVCYKFYTRAQEKKMSPYPRPEILRVPLESTSLTVKSMREKEDVKAFLSRAIDPPDVAALDKAWEILRELGAIDENGDLTALGRHMAILPVDLRLGKMLILGTIFRCLGPTLTIAACLSSKPVFLNPMDKRDEATQARARFAVDKSDILTDVHAYDECMRLRTEGKSSSFIKAYCDQNFISPSTIRDITALRYELFTSLTSLSLVPPSSTPTTSSLNIHSASAPVLKAILLAALYPRVARVALPRGAIKFDQVAAGTVARENTAKEYRATDMRGERVWIHPASIMFAERAWRSGIVVSFTRVATGRVYLRDVTEVPLYALLLFGGHIEINHVGGGLVVGGHEGSLRLKAWPRIGILVQQLRRLLDAALMRSVDAGTPLGGRELGEGGRPRHARHVGPFGWGRVDRLTRHYFRSGGRSAFSRMRGESYGSRLMVDGTDTCRTE</sequence>
<evidence type="ECO:0000259" key="9">
    <source>
        <dbReference type="PROSITE" id="PS51194"/>
    </source>
</evidence>
<evidence type="ECO:0000256" key="5">
    <source>
        <dbReference type="ARBA" id="ARBA00022884"/>
    </source>
</evidence>
<dbReference type="OrthoDB" id="5600252at2759"/>
<dbReference type="Pfam" id="PF04408">
    <property type="entry name" value="WHD_HA2"/>
    <property type="match status" value="1"/>
</dbReference>
<dbReference type="SMART" id="SM00490">
    <property type="entry name" value="HELICc"/>
    <property type="match status" value="1"/>
</dbReference>
<evidence type="ECO:0000256" key="2">
    <source>
        <dbReference type="ARBA" id="ARBA00022801"/>
    </source>
</evidence>
<keyword evidence="1" id="KW-0547">Nucleotide-binding</keyword>
<evidence type="ECO:0000256" key="3">
    <source>
        <dbReference type="ARBA" id="ARBA00022806"/>
    </source>
</evidence>
<dbReference type="SUPFAM" id="SSF52540">
    <property type="entry name" value="P-loop containing nucleoside triphosphate hydrolases"/>
    <property type="match status" value="1"/>
</dbReference>
<dbReference type="Pfam" id="PF21010">
    <property type="entry name" value="HA2_C"/>
    <property type="match status" value="1"/>
</dbReference>
<dbReference type="InterPro" id="IPR011709">
    <property type="entry name" value="DEAD-box_helicase_OB_fold"/>
</dbReference>
<dbReference type="GO" id="GO:0003723">
    <property type="term" value="F:RNA binding"/>
    <property type="evidence" value="ECO:0007669"/>
    <property type="project" value="UniProtKB-KW"/>
</dbReference>
<feature type="domain" description="Helicase C-terminal" evidence="9">
    <location>
        <begin position="789"/>
        <end position="956"/>
    </location>
</feature>
<evidence type="ECO:0000256" key="7">
    <source>
        <dbReference type="SAM" id="MobiDB-lite"/>
    </source>
</evidence>
<dbReference type="CDD" id="cd18791">
    <property type="entry name" value="SF2_C_RHA"/>
    <property type="match status" value="1"/>
</dbReference>
<feature type="domain" description="Helicase ATP-binding" evidence="8">
    <location>
        <begin position="552"/>
        <end position="717"/>
    </location>
</feature>
<evidence type="ECO:0000313" key="10">
    <source>
        <dbReference type="EMBL" id="THH16634.1"/>
    </source>
</evidence>
<reference evidence="10 11" key="1">
    <citation type="submission" date="2019-02" db="EMBL/GenBank/DDBJ databases">
        <title>Genome sequencing of the rare red list fungi Bondarzewia mesenterica.</title>
        <authorList>
            <person name="Buettner E."/>
            <person name="Kellner H."/>
        </authorList>
    </citation>
    <scope>NUCLEOTIDE SEQUENCE [LARGE SCALE GENOMIC DNA]</scope>
    <source>
        <strain evidence="10 11">DSM 108281</strain>
    </source>
</reference>
<dbReference type="PANTHER" id="PTHR18934">
    <property type="entry name" value="ATP-DEPENDENT RNA HELICASE"/>
    <property type="match status" value="1"/>
</dbReference>
<accession>A0A4S4LVQ5</accession>
<dbReference type="Pfam" id="PF24385">
    <property type="entry name" value="DSRM_DHX29"/>
    <property type="match status" value="1"/>
</dbReference>
<dbReference type="Pfam" id="PF00271">
    <property type="entry name" value="Helicase_C"/>
    <property type="match status" value="1"/>
</dbReference>
<dbReference type="Gene3D" id="3.40.50.300">
    <property type="entry name" value="P-loop containing nucleotide triphosphate hydrolases"/>
    <property type="match status" value="2"/>
</dbReference>
<dbReference type="InterPro" id="IPR014001">
    <property type="entry name" value="Helicase_ATP-bd"/>
</dbReference>
<keyword evidence="11" id="KW-1185">Reference proteome</keyword>